<evidence type="ECO:0000313" key="2">
    <source>
        <dbReference type="EMBL" id="EDM79507.1"/>
    </source>
</evidence>
<accession>A6G3X0</accession>
<keyword evidence="1" id="KW-1133">Transmembrane helix</keyword>
<reference evidence="2 3" key="1">
    <citation type="submission" date="2007-06" db="EMBL/GenBank/DDBJ databases">
        <authorList>
            <person name="Shimkets L."/>
            <person name="Ferriera S."/>
            <person name="Johnson J."/>
            <person name="Kravitz S."/>
            <person name="Beeson K."/>
            <person name="Sutton G."/>
            <person name="Rogers Y.-H."/>
            <person name="Friedman R."/>
            <person name="Frazier M."/>
            <person name="Venter J.C."/>
        </authorList>
    </citation>
    <scope>NUCLEOTIDE SEQUENCE [LARGE SCALE GENOMIC DNA]</scope>
    <source>
        <strain evidence="2 3">SIR-1</strain>
    </source>
</reference>
<feature type="transmembrane region" description="Helical" evidence="1">
    <location>
        <begin position="20"/>
        <end position="40"/>
    </location>
</feature>
<proteinExistence type="predicted"/>
<comment type="caution">
    <text evidence="2">The sequence shown here is derived from an EMBL/GenBank/DDBJ whole genome shotgun (WGS) entry which is preliminary data.</text>
</comment>
<keyword evidence="1" id="KW-0812">Transmembrane</keyword>
<keyword evidence="3" id="KW-1185">Reference proteome</keyword>
<dbReference type="STRING" id="391625.PPSIR1_35312"/>
<evidence type="ECO:0000313" key="3">
    <source>
        <dbReference type="Proteomes" id="UP000005801"/>
    </source>
</evidence>
<organism evidence="2 3">
    <name type="scientific">Plesiocystis pacifica SIR-1</name>
    <dbReference type="NCBI Taxonomy" id="391625"/>
    <lineage>
        <taxon>Bacteria</taxon>
        <taxon>Pseudomonadati</taxon>
        <taxon>Myxococcota</taxon>
        <taxon>Polyangia</taxon>
        <taxon>Nannocystales</taxon>
        <taxon>Nannocystaceae</taxon>
        <taxon>Plesiocystis</taxon>
    </lineage>
</organism>
<dbReference type="EMBL" id="ABCS01000019">
    <property type="protein sequence ID" value="EDM79507.1"/>
    <property type="molecule type" value="Genomic_DNA"/>
</dbReference>
<dbReference type="Proteomes" id="UP000005801">
    <property type="component" value="Unassembled WGS sequence"/>
</dbReference>
<sequence>MGVMGSVGVGLLAAGFSLDWGFLGMFWSGVLAVGSLGGLAMTFKSGGFAVAACPSCSAPMQLGQLGETFLHRCEKCGSYSHGKDTMTLVADDHVAESATFLSPLNNVGLRWPTNEAGELACPMCNADAQLRKIELGDLSAGAAIGVGGKITTYSFDVPQCPQHTDGIALEKEWDQEDQPLVLAFRSRAYQLRYNELNGY</sequence>
<protein>
    <submittedName>
        <fullName evidence="2">Uncharacterized protein</fullName>
    </submittedName>
</protein>
<gene>
    <name evidence="2" type="ORF">PPSIR1_35312</name>
</gene>
<dbReference type="AlphaFoldDB" id="A6G3X0"/>
<keyword evidence="1" id="KW-0472">Membrane</keyword>
<name>A6G3X0_9BACT</name>
<evidence type="ECO:0000256" key="1">
    <source>
        <dbReference type="SAM" id="Phobius"/>
    </source>
</evidence>